<feature type="compositionally biased region" description="Polar residues" evidence="1">
    <location>
        <begin position="338"/>
        <end position="347"/>
    </location>
</feature>
<protein>
    <submittedName>
        <fullName evidence="3">Flagellar hook-length control protein FliK</fullName>
    </submittedName>
</protein>
<feature type="region of interest" description="Disordered" evidence="1">
    <location>
        <begin position="137"/>
        <end position="213"/>
    </location>
</feature>
<keyword evidence="3" id="KW-0966">Cell projection</keyword>
<gene>
    <name evidence="3" type="ORF">ACFPVW_16035</name>
</gene>
<feature type="region of interest" description="Disordered" evidence="1">
    <location>
        <begin position="449"/>
        <end position="496"/>
    </location>
</feature>
<feature type="region of interest" description="Disordered" evidence="1">
    <location>
        <begin position="55"/>
        <end position="100"/>
    </location>
</feature>
<keyword evidence="3" id="KW-0282">Flagellum</keyword>
<feature type="compositionally biased region" description="Low complexity" evidence="1">
    <location>
        <begin position="154"/>
        <end position="169"/>
    </location>
</feature>
<evidence type="ECO:0000313" key="4">
    <source>
        <dbReference type="Proteomes" id="UP001596132"/>
    </source>
</evidence>
<dbReference type="EMBL" id="JBHSPP010000017">
    <property type="protein sequence ID" value="MFC5707526.1"/>
    <property type="molecule type" value="Genomic_DNA"/>
</dbReference>
<feature type="compositionally biased region" description="Polar residues" evidence="1">
    <location>
        <begin position="287"/>
        <end position="300"/>
    </location>
</feature>
<evidence type="ECO:0000313" key="3">
    <source>
        <dbReference type="EMBL" id="MFC5707526.1"/>
    </source>
</evidence>
<evidence type="ECO:0000256" key="1">
    <source>
        <dbReference type="SAM" id="MobiDB-lite"/>
    </source>
</evidence>
<dbReference type="PANTHER" id="PTHR37533">
    <property type="entry name" value="FLAGELLAR HOOK-LENGTH CONTROL PROTEIN"/>
    <property type="match status" value="1"/>
</dbReference>
<dbReference type="InterPro" id="IPR021136">
    <property type="entry name" value="Flagellar_hook_control-like_C"/>
</dbReference>
<name>A0ABW0YFP9_9GAMM</name>
<dbReference type="CDD" id="cd17470">
    <property type="entry name" value="T3SS_Flik_C"/>
    <property type="match status" value="1"/>
</dbReference>
<feature type="domain" description="Flagellar hook-length control protein-like C-terminal" evidence="2">
    <location>
        <begin position="518"/>
        <end position="602"/>
    </location>
</feature>
<dbReference type="Proteomes" id="UP001596132">
    <property type="component" value="Unassembled WGS sequence"/>
</dbReference>
<feature type="compositionally biased region" description="Low complexity" evidence="1">
    <location>
        <begin position="312"/>
        <end position="333"/>
    </location>
</feature>
<dbReference type="Pfam" id="PF02120">
    <property type="entry name" value="Flg_hook"/>
    <property type="match status" value="1"/>
</dbReference>
<reference evidence="4" key="1">
    <citation type="journal article" date="2019" name="Int. J. Syst. Evol. Microbiol.">
        <title>The Global Catalogue of Microorganisms (GCM) 10K type strain sequencing project: providing services to taxonomists for standard genome sequencing and annotation.</title>
        <authorList>
            <consortium name="The Broad Institute Genomics Platform"/>
            <consortium name="The Broad Institute Genome Sequencing Center for Infectious Disease"/>
            <person name="Wu L."/>
            <person name="Ma J."/>
        </authorList>
    </citation>
    <scope>NUCLEOTIDE SEQUENCE [LARGE SCALE GENOMIC DNA]</scope>
    <source>
        <strain evidence="4">KCTC 15012</strain>
    </source>
</reference>
<feature type="compositionally biased region" description="Gly residues" evidence="1">
    <location>
        <begin position="624"/>
        <end position="635"/>
    </location>
</feature>
<feature type="compositionally biased region" description="Low complexity" evidence="1">
    <location>
        <begin position="593"/>
        <end position="623"/>
    </location>
</feature>
<comment type="caution">
    <text evidence="3">The sequence shown here is derived from an EMBL/GenBank/DDBJ whole genome shotgun (WGS) entry which is preliminary data.</text>
</comment>
<proteinExistence type="predicted"/>
<dbReference type="InterPro" id="IPR038610">
    <property type="entry name" value="FliK-like_C_sf"/>
</dbReference>
<keyword evidence="3" id="KW-0969">Cilium</keyword>
<organism evidence="3 4">
    <name type="scientific">Aeromonas eucrenophila</name>
    <dbReference type="NCBI Taxonomy" id="649"/>
    <lineage>
        <taxon>Bacteria</taxon>
        <taxon>Pseudomonadati</taxon>
        <taxon>Pseudomonadota</taxon>
        <taxon>Gammaproteobacteria</taxon>
        <taxon>Aeromonadales</taxon>
        <taxon>Aeromonadaceae</taxon>
        <taxon>Aeromonas</taxon>
    </lineage>
</organism>
<feature type="region of interest" description="Disordered" evidence="1">
    <location>
        <begin position="238"/>
        <end position="422"/>
    </location>
</feature>
<keyword evidence="4" id="KW-1185">Reference proteome</keyword>
<evidence type="ECO:0000259" key="2">
    <source>
        <dbReference type="Pfam" id="PF02120"/>
    </source>
</evidence>
<dbReference type="PANTHER" id="PTHR37533:SF2">
    <property type="entry name" value="FLAGELLAR HOOK-LENGTH CONTROL PROTEIN"/>
    <property type="match status" value="1"/>
</dbReference>
<sequence>MIQTQLLKAAIQATPADNGTASAMLPMGNEGTELPLQDGGKAAFADAMARAQLVGKGAPAAQTGEQPPAAMTPDAKSLATDGTPASTPPTSDKSDETELPPDDFLQQLQASLRQDVSLVVPPAPLVAQTAQAAMPTAPVIDGNDLPPESQPVSPADAGKPAATTDAATPQTLLRPVAEGRGTGETLAQGAATPRGEAGKSDKGSELATGLGKGAQALPVDGQLAAPAAQSEAQVAQLEAQAATQVEHPEAVAPKPAPQPLSGQERAALLAKVSPAQTDAAPVAEASESPTAGKSAQSISTEHAAHGAQATPGAHGAQSTQGAQASAAKAFGEGLVRVDTQSDASANATPDGGKSGDESSQTRAAAEPEAKPGQTPAAKSETQAATQVAAGSGAPAGVDPEPVLTTAPQILARHESQGPQASLTALSAGIQQMEAEPAVAARVAVELKQTDMKSKLDEPGTPALETKSVEQSESTPAPQHAQAQPGESRPAAEVAARREAQTLPHLKLATPEAPEQLHQKVNLMLTDKLQQAELQLDPLGLGKMKIQIQMGADNQASVHFVVQHGQTREMLEQAMPRLRDMLAGQGIQLGQTQVQQQSQQQAQQGQQQQSQGQSTFNGQGQQGRQEGGSFGGSGQGKGEHGARAMSLLVESTNDSGIDFYA</sequence>
<dbReference type="InterPro" id="IPR052563">
    <property type="entry name" value="FliK"/>
</dbReference>
<feature type="region of interest" description="Disordered" evidence="1">
    <location>
        <begin position="593"/>
        <end position="660"/>
    </location>
</feature>
<dbReference type="Gene3D" id="3.30.750.140">
    <property type="match status" value="1"/>
</dbReference>
<dbReference type="RefSeq" id="WP_042642259.1">
    <property type="nucleotide sequence ID" value="NZ_CDDF01000011.1"/>
</dbReference>
<accession>A0ABW0YFP9</accession>